<gene>
    <name evidence="1" type="ORF">UJA718_LOCUS49450</name>
</gene>
<proteinExistence type="predicted"/>
<dbReference type="AlphaFoldDB" id="A0A822A6K1"/>
<dbReference type="SUPFAM" id="SSF52949">
    <property type="entry name" value="Macro domain-like"/>
    <property type="match status" value="1"/>
</dbReference>
<accession>A0A822A6K1</accession>
<dbReference type="InterPro" id="IPR043472">
    <property type="entry name" value="Macro_dom-like"/>
</dbReference>
<organism evidence="1 2">
    <name type="scientific">Rotaria socialis</name>
    <dbReference type="NCBI Taxonomy" id="392032"/>
    <lineage>
        <taxon>Eukaryota</taxon>
        <taxon>Metazoa</taxon>
        <taxon>Spiralia</taxon>
        <taxon>Gnathifera</taxon>
        <taxon>Rotifera</taxon>
        <taxon>Eurotatoria</taxon>
        <taxon>Bdelloidea</taxon>
        <taxon>Philodinida</taxon>
        <taxon>Philodinidae</taxon>
        <taxon>Rotaria</taxon>
    </lineage>
</organism>
<feature type="non-terminal residue" evidence="1">
    <location>
        <position position="1"/>
    </location>
</feature>
<name>A0A822A6K1_9BILA</name>
<comment type="caution">
    <text evidence="1">The sequence shown here is derived from an EMBL/GenBank/DDBJ whole genome shotgun (WGS) entry which is preliminary data.</text>
</comment>
<sequence>AAALKGTAVTTLSERVLVRGQKLTVVQGSIVNIKADAIVHPT</sequence>
<dbReference type="EMBL" id="CAJOBP010103863">
    <property type="protein sequence ID" value="CAF4983714.1"/>
    <property type="molecule type" value="Genomic_DNA"/>
</dbReference>
<reference evidence="1" key="1">
    <citation type="submission" date="2021-02" db="EMBL/GenBank/DDBJ databases">
        <authorList>
            <person name="Nowell W R."/>
        </authorList>
    </citation>
    <scope>NUCLEOTIDE SEQUENCE</scope>
</reference>
<protein>
    <submittedName>
        <fullName evidence="1">Uncharacterized protein</fullName>
    </submittedName>
</protein>
<keyword evidence="2" id="KW-1185">Reference proteome</keyword>
<dbReference type="Proteomes" id="UP000663873">
    <property type="component" value="Unassembled WGS sequence"/>
</dbReference>
<evidence type="ECO:0000313" key="2">
    <source>
        <dbReference type="Proteomes" id="UP000663873"/>
    </source>
</evidence>
<feature type="non-terminal residue" evidence="1">
    <location>
        <position position="42"/>
    </location>
</feature>
<evidence type="ECO:0000313" key="1">
    <source>
        <dbReference type="EMBL" id="CAF4983714.1"/>
    </source>
</evidence>